<accession>A0AAE0MK04</accession>
<dbReference type="EMBL" id="JAUEPO010000001">
    <property type="protein sequence ID" value="KAK3335327.1"/>
    <property type="molecule type" value="Genomic_DNA"/>
</dbReference>
<reference evidence="1" key="2">
    <citation type="submission" date="2023-06" db="EMBL/GenBank/DDBJ databases">
        <authorList>
            <consortium name="Lawrence Berkeley National Laboratory"/>
            <person name="Haridas S."/>
            <person name="Hensen N."/>
            <person name="Bonometti L."/>
            <person name="Westerberg I."/>
            <person name="Brannstrom I.O."/>
            <person name="Guillou S."/>
            <person name="Cros-Aarteil S."/>
            <person name="Calhoun S."/>
            <person name="Kuo A."/>
            <person name="Mondo S."/>
            <person name="Pangilinan J."/>
            <person name="Riley R."/>
            <person name="Labutti K."/>
            <person name="Andreopoulos B."/>
            <person name="Lipzen A."/>
            <person name="Chen C."/>
            <person name="Yanf M."/>
            <person name="Daum C."/>
            <person name="Ng V."/>
            <person name="Clum A."/>
            <person name="Steindorff A."/>
            <person name="Ohm R."/>
            <person name="Martin F."/>
            <person name="Silar P."/>
            <person name="Natvig D."/>
            <person name="Lalanne C."/>
            <person name="Gautier V."/>
            <person name="Ament-Velasquez S.L."/>
            <person name="Kruys A."/>
            <person name="Hutchinson M.I."/>
            <person name="Powell A.J."/>
            <person name="Barry K."/>
            <person name="Miller A.N."/>
            <person name="Grigoriev I.V."/>
            <person name="Debuchy R."/>
            <person name="Gladieux P."/>
            <person name="Thoren M.H."/>
            <person name="Johannesson H."/>
        </authorList>
    </citation>
    <scope>NUCLEOTIDE SEQUENCE</scope>
    <source>
        <strain evidence="1">SMH4131-1</strain>
    </source>
</reference>
<dbReference type="AlphaFoldDB" id="A0AAE0MK04"/>
<dbReference type="Proteomes" id="UP001286456">
    <property type="component" value="Unassembled WGS sequence"/>
</dbReference>
<protein>
    <submittedName>
        <fullName evidence="1">Uncharacterized protein</fullName>
    </submittedName>
</protein>
<name>A0AAE0MK04_9PEZI</name>
<gene>
    <name evidence="1" type="ORF">B0T19DRAFT_5013</name>
</gene>
<comment type="caution">
    <text evidence="1">The sequence shown here is derived from an EMBL/GenBank/DDBJ whole genome shotgun (WGS) entry which is preliminary data.</text>
</comment>
<reference evidence="1" key="1">
    <citation type="journal article" date="2023" name="Mol. Phylogenet. Evol.">
        <title>Genome-scale phylogeny and comparative genomics of the fungal order Sordariales.</title>
        <authorList>
            <person name="Hensen N."/>
            <person name="Bonometti L."/>
            <person name="Westerberg I."/>
            <person name="Brannstrom I.O."/>
            <person name="Guillou S."/>
            <person name="Cros-Aarteil S."/>
            <person name="Calhoun S."/>
            <person name="Haridas S."/>
            <person name="Kuo A."/>
            <person name="Mondo S."/>
            <person name="Pangilinan J."/>
            <person name="Riley R."/>
            <person name="LaButti K."/>
            <person name="Andreopoulos B."/>
            <person name="Lipzen A."/>
            <person name="Chen C."/>
            <person name="Yan M."/>
            <person name="Daum C."/>
            <person name="Ng V."/>
            <person name="Clum A."/>
            <person name="Steindorff A."/>
            <person name="Ohm R.A."/>
            <person name="Martin F."/>
            <person name="Silar P."/>
            <person name="Natvig D.O."/>
            <person name="Lalanne C."/>
            <person name="Gautier V."/>
            <person name="Ament-Velasquez S.L."/>
            <person name="Kruys A."/>
            <person name="Hutchinson M.I."/>
            <person name="Powell A.J."/>
            <person name="Barry K."/>
            <person name="Miller A.N."/>
            <person name="Grigoriev I.V."/>
            <person name="Debuchy R."/>
            <person name="Gladieux P."/>
            <person name="Hiltunen Thoren M."/>
            <person name="Johannesson H."/>
        </authorList>
    </citation>
    <scope>NUCLEOTIDE SEQUENCE</scope>
    <source>
        <strain evidence="1">SMH4131-1</strain>
    </source>
</reference>
<sequence length="213" mass="23858">MRRIHTAFPMPFLFDFSGPLNVRPVGTEESHGVTVTHGARTSKVCPAIRATFPKRRFFTTPTIWRRTSQESICPCQSAVHPFPAFFSNLSYPSYPFSVQDIPEKNPLFGSDSMLIRDAALAPRPKGGEQQTHRGVIHGWSELTSHADFEMQERESSPSQARWQWEISSAVIETCSSQLVLHKPIRRVIVLPYHASNPSTTVSSCACLCTTVQN</sequence>
<proteinExistence type="predicted"/>
<keyword evidence="2" id="KW-1185">Reference proteome</keyword>
<evidence type="ECO:0000313" key="2">
    <source>
        <dbReference type="Proteomes" id="UP001286456"/>
    </source>
</evidence>
<organism evidence="1 2">
    <name type="scientific">Cercophora scortea</name>
    <dbReference type="NCBI Taxonomy" id="314031"/>
    <lineage>
        <taxon>Eukaryota</taxon>
        <taxon>Fungi</taxon>
        <taxon>Dikarya</taxon>
        <taxon>Ascomycota</taxon>
        <taxon>Pezizomycotina</taxon>
        <taxon>Sordariomycetes</taxon>
        <taxon>Sordariomycetidae</taxon>
        <taxon>Sordariales</taxon>
        <taxon>Lasiosphaeriaceae</taxon>
        <taxon>Cercophora</taxon>
    </lineage>
</organism>
<evidence type="ECO:0000313" key="1">
    <source>
        <dbReference type="EMBL" id="KAK3335327.1"/>
    </source>
</evidence>